<dbReference type="EMBL" id="CADCTW010000167">
    <property type="protein sequence ID" value="CAA9349852.1"/>
    <property type="molecule type" value="Genomic_DNA"/>
</dbReference>
<gene>
    <name evidence="1" type="ORF">AVDCRST_MAG68-3611</name>
</gene>
<sequence>MRLWRFVKTRQWRSAVAELVLVIAGVLIALAVDSWRGDRNDRNRERAYLRQLLSDVRATERRLETSIAEDSVIFANVSRFMDAANTYHATAGPAPSADSLRSWAVTAYSSFVPLTGTYSALMQNDGLRLLRNDSLRFHVIAFAATMASSQDVLRHTEGQTWRNSERADLAWWRNLMQPSGGRRWRREADVEALLRDPEILNTFTMQRTVGENRLGTMRGLREPVATLRRMLERELKISATRPS</sequence>
<dbReference type="AlphaFoldDB" id="A0A6J4M6J8"/>
<name>A0A6J4M6J8_9BACT</name>
<reference evidence="1" key="1">
    <citation type="submission" date="2020-02" db="EMBL/GenBank/DDBJ databases">
        <authorList>
            <person name="Meier V. D."/>
        </authorList>
    </citation>
    <scope>NUCLEOTIDE SEQUENCE</scope>
    <source>
        <strain evidence="1">AVDCRST_MAG68</strain>
    </source>
</reference>
<protein>
    <submittedName>
        <fullName evidence="1">Uncharacterized protein</fullName>
    </submittedName>
</protein>
<organism evidence="1">
    <name type="scientific">uncultured Gemmatimonadota bacterium</name>
    <dbReference type="NCBI Taxonomy" id="203437"/>
    <lineage>
        <taxon>Bacteria</taxon>
        <taxon>Pseudomonadati</taxon>
        <taxon>Gemmatimonadota</taxon>
        <taxon>environmental samples</taxon>
    </lineage>
</organism>
<evidence type="ECO:0000313" key="1">
    <source>
        <dbReference type="EMBL" id="CAA9349852.1"/>
    </source>
</evidence>
<proteinExistence type="predicted"/>
<accession>A0A6J4M6J8</accession>